<dbReference type="PANTHER" id="PTHR43756:SF1">
    <property type="entry name" value="3-PHENYLPROPIONATE_CINNAMIC ACID DIOXYGENASE SUBUNIT ALPHA"/>
    <property type="match status" value="1"/>
</dbReference>
<organism evidence="10 11">
    <name type="scientific">Hydrogenophaga borbori</name>
    <dbReference type="NCBI Taxonomy" id="2294117"/>
    <lineage>
        <taxon>Bacteria</taxon>
        <taxon>Pseudomonadati</taxon>
        <taxon>Pseudomonadota</taxon>
        <taxon>Betaproteobacteria</taxon>
        <taxon>Burkholderiales</taxon>
        <taxon>Comamonadaceae</taxon>
        <taxon>Hydrogenophaga</taxon>
    </lineage>
</organism>
<dbReference type="CDD" id="cd00680">
    <property type="entry name" value="RHO_alpha_C"/>
    <property type="match status" value="1"/>
</dbReference>
<dbReference type="InterPro" id="IPR015879">
    <property type="entry name" value="Ring_hydroxy_dOase_asu_C_dom"/>
</dbReference>
<evidence type="ECO:0000259" key="9">
    <source>
        <dbReference type="PROSITE" id="PS51296"/>
    </source>
</evidence>
<name>A0A372EEJ5_9BURK</name>
<dbReference type="Pfam" id="PF00355">
    <property type="entry name" value="Rieske"/>
    <property type="match status" value="1"/>
</dbReference>
<keyword evidence="2" id="KW-0001">2Fe-2S</keyword>
<dbReference type="RefSeq" id="WP_116960936.1">
    <property type="nucleotide sequence ID" value="NZ_JBBCKC010000203.1"/>
</dbReference>
<dbReference type="Pfam" id="PF00848">
    <property type="entry name" value="Ring_hydroxyl_A"/>
    <property type="match status" value="1"/>
</dbReference>
<dbReference type="CDD" id="cd03469">
    <property type="entry name" value="Rieske_RO_Alpha_N"/>
    <property type="match status" value="1"/>
</dbReference>
<evidence type="ECO:0000313" key="10">
    <source>
        <dbReference type="EMBL" id="RFP76171.1"/>
    </source>
</evidence>
<sequence>MTRNAVQWTSPPQLPADHYIDSQVYTSQEIFDEEREKIFARTWKFICHESELPNPGDFRSVEHVGIPLVVVRGPDGTVRTFVNACSHRGAKLVNEPRGNTKHFTCFFHLWSYDTGGRCIEITREEGYKQCGLTKDDCGLRKVRTEIKLGMVFINMDDQAEDFDTHVGNAMDDLLEPMGTQPMEVFHFHRVLMHANWKQWHETNMELYHEWGHVVNRTTSVAVPGYHDRKWKIHPSGHGSLEPLKVQYSNYKGWDQRENLTLPGLSPGEFRVVDLFPNTTVIVRATTIRIDTSIPIAPGITLLEQRGLGVKGESAQDRAHRQHHHNQFWGPFGRNLAEDVIFVEAVERANRHGGARFGIIARHEELKSQDDEIMRAYYRTWGRYMEREASNPLGAREGQAVPVARRA</sequence>
<evidence type="ECO:0000256" key="3">
    <source>
        <dbReference type="ARBA" id="ARBA00022723"/>
    </source>
</evidence>
<evidence type="ECO:0000256" key="6">
    <source>
        <dbReference type="ARBA" id="ARBA00023004"/>
    </source>
</evidence>
<dbReference type="GO" id="GO:0051537">
    <property type="term" value="F:2 iron, 2 sulfur cluster binding"/>
    <property type="evidence" value="ECO:0007669"/>
    <property type="project" value="UniProtKB-KW"/>
</dbReference>
<keyword evidence="7" id="KW-0411">Iron-sulfur</keyword>
<dbReference type="Gene3D" id="2.102.10.10">
    <property type="entry name" value="Rieske [2Fe-2S] iron-sulphur domain"/>
    <property type="match status" value="1"/>
</dbReference>
<evidence type="ECO:0000256" key="7">
    <source>
        <dbReference type="ARBA" id="ARBA00023014"/>
    </source>
</evidence>
<dbReference type="EMBL" id="QVLS01000017">
    <property type="protein sequence ID" value="RFP76171.1"/>
    <property type="molecule type" value="Genomic_DNA"/>
</dbReference>
<dbReference type="InterPro" id="IPR036922">
    <property type="entry name" value="Rieske_2Fe-2S_sf"/>
</dbReference>
<keyword evidence="11" id="KW-1185">Reference proteome</keyword>
<dbReference type="Proteomes" id="UP000261931">
    <property type="component" value="Unassembled WGS sequence"/>
</dbReference>
<feature type="domain" description="Rieske" evidence="9">
    <location>
        <begin position="43"/>
        <end position="153"/>
    </location>
</feature>
<dbReference type="InterPro" id="IPR017941">
    <property type="entry name" value="Rieske_2Fe-2S"/>
</dbReference>
<gene>
    <name evidence="10" type="ORF">DY262_20565</name>
</gene>
<evidence type="ECO:0000256" key="8">
    <source>
        <dbReference type="ARBA" id="ARBA00023027"/>
    </source>
</evidence>
<proteinExistence type="inferred from homology"/>
<dbReference type="AlphaFoldDB" id="A0A372EEJ5"/>
<dbReference type="InterPro" id="IPR015881">
    <property type="entry name" value="ARHD_Rieske_2Fe_2S"/>
</dbReference>
<dbReference type="SUPFAM" id="SSF50022">
    <property type="entry name" value="ISP domain"/>
    <property type="match status" value="1"/>
</dbReference>
<keyword evidence="6" id="KW-0408">Iron</keyword>
<protein>
    <submittedName>
        <fullName evidence="10">Aromatic ring-hydroxylating dioxygenase subunit alpha</fullName>
    </submittedName>
</protein>
<accession>A0A372EEJ5</accession>
<evidence type="ECO:0000256" key="5">
    <source>
        <dbReference type="ARBA" id="ARBA00023002"/>
    </source>
</evidence>
<evidence type="ECO:0000313" key="11">
    <source>
        <dbReference type="Proteomes" id="UP000261931"/>
    </source>
</evidence>
<keyword evidence="8" id="KW-0520">NAD</keyword>
<dbReference type="PROSITE" id="PS51296">
    <property type="entry name" value="RIESKE"/>
    <property type="match status" value="1"/>
</dbReference>
<comment type="caution">
    <text evidence="10">The sequence shown here is derived from an EMBL/GenBank/DDBJ whole genome shotgun (WGS) entry which is preliminary data.</text>
</comment>
<keyword evidence="4 10" id="KW-0223">Dioxygenase</keyword>
<dbReference type="Gene3D" id="3.90.380.10">
    <property type="entry name" value="Naphthalene 1,2-dioxygenase Alpha Subunit, Chain A, domain 1"/>
    <property type="match status" value="1"/>
</dbReference>
<evidence type="ECO:0000256" key="1">
    <source>
        <dbReference type="ARBA" id="ARBA00008751"/>
    </source>
</evidence>
<comment type="similarity">
    <text evidence="1">Belongs to the bacterial ring-hydroxylating dioxygenase alpha subunit family.</text>
</comment>
<dbReference type="PRINTS" id="PR00090">
    <property type="entry name" value="RNGDIOXGNASE"/>
</dbReference>
<reference evidence="10 11" key="1">
    <citation type="submission" date="2018-08" db="EMBL/GenBank/DDBJ databases">
        <title>Hydrogenophaga sp. LA-38 isolated from sludge.</title>
        <authorList>
            <person name="Im W.-T."/>
        </authorList>
    </citation>
    <scope>NUCLEOTIDE SEQUENCE [LARGE SCALE GENOMIC DNA]</scope>
    <source>
        <strain evidence="10 11">LA-38</strain>
    </source>
</reference>
<evidence type="ECO:0000256" key="4">
    <source>
        <dbReference type="ARBA" id="ARBA00022964"/>
    </source>
</evidence>
<evidence type="ECO:0000256" key="2">
    <source>
        <dbReference type="ARBA" id="ARBA00022714"/>
    </source>
</evidence>
<keyword evidence="3" id="KW-0479">Metal-binding</keyword>
<dbReference type="GO" id="GO:0051213">
    <property type="term" value="F:dioxygenase activity"/>
    <property type="evidence" value="ECO:0007669"/>
    <property type="project" value="UniProtKB-KW"/>
</dbReference>
<dbReference type="GO" id="GO:0005506">
    <property type="term" value="F:iron ion binding"/>
    <property type="evidence" value="ECO:0007669"/>
    <property type="project" value="InterPro"/>
</dbReference>
<dbReference type="SUPFAM" id="SSF55961">
    <property type="entry name" value="Bet v1-like"/>
    <property type="match status" value="1"/>
</dbReference>
<keyword evidence="5" id="KW-0560">Oxidoreductase</keyword>
<dbReference type="PANTHER" id="PTHR43756">
    <property type="entry name" value="CHOLINE MONOOXYGENASE, CHLOROPLASTIC"/>
    <property type="match status" value="1"/>
</dbReference>
<dbReference type="InterPro" id="IPR001663">
    <property type="entry name" value="Rng_hydr_dOase-A"/>
</dbReference>
<dbReference type="PROSITE" id="PS00570">
    <property type="entry name" value="RING_HYDROXYL_ALPHA"/>
    <property type="match status" value="1"/>
</dbReference>